<feature type="transmembrane region" description="Helical" evidence="2">
    <location>
        <begin position="72"/>
        <end position="93"/>
    </location>
</feature>
<protein>
    <submittedName>
        <fullName evidence="3">Uncharacterized protein</fullName>
    </submittedName>
</protein>
<proteinExistence type="predicted"/>
<keyword evidence="2" id="KW-0812">Transmembrane</keyword>
<keyword evidence="2" id="KW-0472">Membrane</keyword>
<dbReference type="OrthoDB" id="3350812at2759"/>
<feature type="compositionally biased region" description="Gly residues" evidence="1">
    <location>
        <begin position="292"/>
        <end position="301"/>
    </location>
</feature>
<comment type="caution">
    <text evidence="3">The sequence shown here is derived from an EMBL/GenBank/DDBJ whole genome shotgun (WGS) entry which is preliminary data.</text>
</comment>
<name>A0A9P5YAJ2_9AGAR</name>
<keyword evidence="4" id="KW-1185">Reference proteome</keyword>
<accession>A0A9P5YAJ2</accession>
<evidence type="ECO:0000256" key="2">
    <source>
        <dbReference type="SAM" id="Phobius"/>
    </source>
</evidence>
<feature type="transmembrane region" description="Helical" evidence="2">
    <location>
        <begin position="7"/>
        <end position="33"/>
    </location>
</feature>
<evidence type="ECO:0000313" key="3">
    <source>
        <dbReference type="EMBL" id="KAF9465298.1"/>
    </source>
</evidence>
<dbReference type="Proteomes" id="UP000807353">
    <property type="component" value="Unassembled WGS sequence"/>
</dbReference>
<feature type="region of interest" description="Disordered" evidence="1">
    <location>
        <begin position="277"/>
        <end position="301"/>
    </location>
</feature>
<evidence type="ECO:0000313" key="4">
    <source>
        <dbReference type="Proteomes" id="UP000807353"/>
    </source>
</evidence>
<reference evidence="3" key="1">
    <citation type="submission" date="2020-11" db="EMBL/GenBank/DDBJ databases">
        <authorList>
            <consortium name="DOE Joint Genome Institute"/>
            <person name="Ahrendt S."/>
            <person name="Riley R."/>
            <person name="Andreopoulos W."/>
            <person name="Labutti K."/>
            <person name="Pangilinan J."/>
            <person name="Ruiz-Duenas F.J."/>
            <person name="Barrasa J.M."/>
            <person name="Sanchez-Garcia M."/>
            <person name="Camarero S."/>
            <person name="Miyauchi S."/>
            <person name="Serrano A."/>
            <person name="Linde D."/>
            <person name="Babiker R."/>
            <person name="Drula E."/>
            <person name="Ayuso-Fernandez I."/>
            <person name="Pacheco R."/>
            <person name="Padilla G."/>
            <person name="Ferreira P."/>
            <person name="Barriuso J."/>
            <person name="Kellner H."/>
            <person name="Castanera R."/>
            <person name="Alfaro M."/>
            <person name="Ramirez L."/>
            <person name="Pisabarro A.G."/>
            <person name="Kuo A."/>
            <person name="Tritt A."/>
            <person name="Lipzen A."/>
            <person name="He G."/>
            <person name="Yan M."/>
            <person name="Ng V."/>
            <person name="Cullen D."/>
            <person name="Martin F."/>
            <person name="Rosso M.-N."/>
            <person name="Henrissat B."/>
            <person name="Hibbett D."/>
            <person name="Martinez A.T."/>
            <person name="Grigoriev I.V."/>
        </authorList>
    </citation>
    <scope>NUCLEOTIDE SEQUENCE</scope>
    <source>
        <strain evidence="3">CBS 247.69</strain>
    </source>
</reference>
<dbReference type="AlphaFoldDB" id="A0A9P5YAJ2"/>
<organism evidence="3 4">
    <name type="scientific">Collybia nuda</name>
    <dbReference type="NCBI Taxonomy" id="64659"/>
    <lineage>
        <taxon>Eukaryota</taxon>
        <taxon>Fungi</taxon>
        <taxon>Dikarya</taxon>
        <taxon>Basidiomycota</taxon>
        <taxon>Agaricomycotina</taxon>
        <taxon>Agaricomycetes</taxon>
        <taxon>Agaricomycetidae</taxon>
        <taxon>Agaricales</taxon>
        <taxon>Tricholomatineae</taxon>
        <taxon>Clitocybaceae</taxon>
        <taxon>Collybia</taxon>
    </lineage>
</organism>
<feature type="transmembrane region" description="Helical" evidence="2">
    <location>
        <begin position="45"/>
        <end position="65"/>
    </location>
</feature>
<evidence type="ECO:0000256" key="1">
    <source>
        <dbReference type="SAM" id="MobiDB-lite"/>
    </source>
</evidence>
<gene>
    <name evidence="3" type="ORF">BDZ94DRAFT_1307176</name>
</gene>
<feature type="transmembrane region" description="Helical" evidence="2">
    <location>
        <begin position="203"/>
        <end position="223"/>
    </location>
</feature>
<feature type="transmembrane region" description="Helical" evidence="2">
    <location>
        <begin position="118"/>
        <end position="137"/>
    </location>
</feature>
<dbReference type="EMBL" id="MU150248">
    <property type="protein sequence ID" value="KAF9465298.1"/>
    <property type="molecule type" value="Genomic_DNA"/>
</dbReference>
<keyword evidence="2" id="KW-1133">Transmembrane helix</keyword>
<sequence>MARLDEVVYSIPVSLCSQLYIISASMSLFGIIVAERTVTPTSTRFITFVHTHLTVILVTRVWALWERRKDIGTLLAFVSIADASAAILTYALYAPSYSCKILLRSLSESSEQSPLNQLHPWTLYLPLLLAVFLSVVMRQPTGLTLLSSYNRREVIFTLTAVKGVQHYMTGGFGTSLIKTLYQDGMQLFSQPKVVWDAYLQTGLIYYVILIIPSIVTLSVTFPTTNASSTGFLLTLQRVLHSVLSARMLLHLRYEVDHLQRNTLGSISFQFKGAESSSSLPSRHHSGQIQQGRHGGWFGPTR</sequence>